<feature type="region of interest" description="Disordered" evidence="1">
    <location>
        <begin position="86"/>
        <end position="105"/>
    </location>
</feature>
<sequence>MTELYFTLGNIATVDAAVHFEDHGEMFVACTEYPNTKVGNADVATKLSCGCGDRTSHYEHTGYVRDNLPSKCHRVEEAATEECKSKLKRSVAGGSKGENGAFDGEADTEDSIEFSYASANDPSSLDVEAESQVINPPPANQQYNTEKSEYVSQWAGNVKKYSDAKKSAIVRRKIQVKVVGKSRKFNVKVTLKKAKVD</sequence>
<evidence type="ECO:0000313" key="3">
    <source>
        <dbReference type="Proteomes" id="UP000284842"/>
    </source>
</evidence>
<name>A0A409VRJ6_9AGAR</name>
<reference evidence="2 3" key="1">
    <citation type="journal article" date="2018" name="Evol. Lett.">
        <title>Horizontal gene cluster transfer increased hallucinogenic mushroom diversity.</title>
        <authorList>
            <person name="Reynolds H.T."/>
            <person name="Vijayakumar V."/>
            <person name="Gluck-Thaler E."/>
            <person name="Korotkin H.B."/>
            <person name="Matheny P.B."/>
            <person name="Slot J.C."/>
        </authorList>
    </citation>
    <scope>NUCLEOTIDE SEQUENCE [LARGE SCALE GENOMIC DNA]</scope>
    <source>
        <strain evidence="2 3">2629</strain>
    </source>
</reference>
<protein>
    <submittedName>
        <fullName evidence="2">Uncharacterized protein</fullName>
    </submittedName>
</protein>
<gene>
    <name evidence="2" type="ORF">CVT24_007701</name>
</gene>
<accession>A0A409VRJ6</accession>
<proteinExistence type="predicted"/>
<dbReference type="InParanoid" id="A0A409VRJ6"/>
<organism evidence="2 3">
    <name type="scientific">Panaeolus cyanescens</name>
    <dbReference type="NCBI Taxonomy" id="181874"/>
    <lineage>
        <taxon>Eukaryota</taxon>
        <taxon>Fungi</taxon>
        <taxon>Dikarya</taxon>
        <taxon>Basidiomycota</taxon>
        <taxon>Agaricomycotina</taxon>
        <taxon>Agaricomycetes</taxon>
        <taxon>Agaricomycetidae</taxon>
        <taxon>Agaricales</taxon>
        <taxon>Agaricineae</taxon>
        <taxon>Galeropsidaceae</taxon>
        <taxon>Panaeolus</taxon>
    </lineage>
</organism>
<dbReference type="EMBL" id="NHTK01005999">
    <property type="protein sequence ID" value="PPQ68816.1"/>
    <property type="molecule type" value="Genomic_DNA"/>
</dbReference>
<evidence type="ECO:0000313" key="2">
    <source>
        <dbReference type="EMBL" id="PPQ68816.1"/>
    </source>
</evidence>
<dbReference type="Proteomes" id="UP000284842">
    <property type="component" value="Unassembled WGS sequence"/>
</dbReference>
<comment type="caution">
    <text evidence="2">The sequence shown here is derived from an EMBL/GenBank/DDBJ whole genome shotgun (WGS) entry which is preliminary data.</text>
</comment>
<keyword evidence="3" id="KW-1185">Reference proteome</keyword>
<dbReference type="AlphaFoldDB" id="A0A409VRJ6"/>
<evidence type="ECO:0000256" key="1">
    <source>
        <dbReference type="SAM" id="MobiDB-lite"/>
    </source>
</evidence>